<keyword evidence="10" id="KW-1185">Reference proteome</keyword>
<dbReference type="InterPro" id="IPR020846">
    <property type="entry name" value="MFS_dom"/>
</dbReference>
<evidence type="ECO:0000259" key="8">
    <source>
        <dbReference type="PROSITE" id="PS50850"/>
    </source>
</evidence>
<sequence length="299" mass="32588">MEVCAQRKRNVLIPFVALCIGSSVQGLGASCKTMEPEPSIVSRHQPVRLVQTGGGPVGRNQSCLHFTSPQRGLPFPNGTEANGTEATEPCTNGWIYDNSTFPSTIVTEWDLVCSHRALRQLAQSLYMVGVLLGAIVFGHLADRLGRRKVLILSHLQMATSGTCTAFAPSFPVYCAFRLLSGMSTSGIILNSMTLNMEWMPIHTRAYVSTLAGYVFSLGQLVLAGAAYAVPHWRYLQLLVSVPFFVSFVYSWCVGPRVGRGHHQSPEDCQGQDIPQIIPNTHPSESEVKARRSKPGRASA</sequence>
<accession>S7MDE2</accession>
<dbReference type="Pfam" id="PF07690">
    <property type="entry name" value="MFS_1"/>
    <property type="match status" value="1"/>
</dbReference>
<feature type="transmembrane region" description="Helical" evidence="6">
    <location>
        <begin position="234"/>
        <end position="254"/>
    </location>
</feature>
<evidence type="ECO:0000256" key="1">
    <source>
        <dbReference type="ARBA" id="ARBA00004141"/>
    </source>
</evidence>
<evidence type="ECO:0000256" key="6">
    <source>
        <dbReference type="SAM" id="Phobius"/>
    </source>
</evidence>
<evidence type="ECO:0000256" key="5">
    <source>
        <dbReference type="SAM" id="MobiDB-lite"/>
    </source>
</evidence>
<feature type="region of interest" description="Disordered" evidence="5">
    <location>
        <begin position="263"/>
        <end position="299"/>
    </location>
</feature>
<gene>
    <name evidence="9" type="ORF">D623_10005760</name>
</gene>
<keyword evidence="4 6" id="KW-0472">Membrane</keyword>
<dbReference type="SUPFAM" id="SSF103473">
    <property type="entry name" value="MFS general substrate transporter"/>
    <property type="match status" value="1"/>
</dbReference>
<dbReference type="PROSITE" id="PS50850">
    <property type="entry name" value="MFS"/>
    <property type="match status" value="1"/>
</dbReference>
<name>S7MDE2_MYOBR</name>
<feature type="transmembrane region" description="Helical" evidence="6">
    <location>
        <begin position="149"/>
        <end position="170"/>
    </location>
</feature>
<dbReference type="Gene3D" id="1.20.1250.20">
    <property type="entry name" value="MFS general substrate transporter like domains"/>
    <property type="match status" value="1"/>
</dbReference>
<feature type="transmembrane region" description="Helical" evidence="6">
    <location>
        <begin position="206"/>
        <end position="228"/>
    </location>
</feature>
<dbReference type="Proteomes" id="UP000052978">
    <property type="component" value="Unassembled WGS sequence"/>
</dbReference>
<protein>
    <submittedName>
        <fullName evidence="9">Solute carrier family 22 member 6</fullName>
    </submittedName>
</protein>
<evidence type="ECO:0000313" key="10">
    <source>
        <dbReference type="Proteomes" id="UP000052978"/>
    </source>
</evidence>
<organism evidence="9 10">
    <name type="scientific">Myotis brandtii</name>
    <name type="common">Brandt's bat</name>
    <dbReference type="NCBI Taxonomy" id="109478"/>
    <lineage>
        <taxon>Eukaryota</taxon>
        <taxon>Metazoa</taxon>
        <taxon>Chordata</taxon>
        <taxon>Craniata</taxon>
        <taxon>Vertebrata</taxon>
        <taxon>Euteleostomi</taxon>
        <taxon>Mammalia</taxon>
        <taxon>Eutheria</taxon>
        <taxon>Laurasiatheria</taxon>
        <taxon>Chiroptera</taxon>
        <taxon>Yangochiroptera</taxon>
        <taxon>Vespertilionidae</taxon>
        <taxon>Myotis</taxon>
    </lineage>
</organism>
<keyword evidence="3 6" id="KW-1133">Transmembrane helix</keyword>
<dbReference type="GO" id="GO:0022857">
    <property type="term" value="F:transmembrane transporter activity"/>
    <property type="evidence" value="ECO:0007669"/>
    <property type="project" value="InterPro"/>
</dbReference>
<feature type="signal peptide" evidence="7">
    <location>
        <begin position="1"/>
        <end position="26"/>
    </location>
</feature>
<evidence type="ECO:0000313" key="9">
    <source>
        <dbReference type="EMBL" id="EPQ02239.1"/>
    </source>
</evidence>
<feature type="transmembrane region" description="Helical" evidence="6">
    <location>
        <begin position="124"/>
        <end position="142"/>
    </location>
</feature>
<dbReference type="eggNOG" id="KOG0255">
    <property type="taxonomic scope" value="Eukaryota"/>
</dbReference>
<evidence type="ECO:0000256" key="4">
    <source>
        <dbReference type="ARBA" id="ARBA00023136"/>
    </source>
</evidence>
<dbReference type="InterPro" id="IPR011701">
    <property type="entry name" value="MFS"/>
</dbReference>
<feature type="compositionally biased region" description="Basic residues" evidence="5">
    <location>
        <begin position="290"/>
        <end position="299"/>
    </location>
</feature>
<feature type="domain" description="Major facilitator superfamily (MFS) profile" evidence="8">
    <location>
        <begin position="46"/>
        <end position="299"/>
    </location>
</feature>
<keyword evidence="2 6" id="KW-0812">Transmembrane</keyword>
<dbReference type="GO" id="GO:0016020">
    <property type="term" value="C:membrane"/>
    <property type="evidence" value="ECO:0007669"/>
    <property type="project" value="UniProtKB-SubCell"/>
</dbReference>
<dbReference type="PROSITE" id="PS51257">
    <property type="entry name" value="PROKAR_LIPOPROTEIN"/>
    <property type="match status" value="1"/>
</dbReference>
<dbReference type="PANTHER" id="PTHR24064">
    <property type="entry name" value="SOLUTE CARRIER FAMILY 22 MEMBER"/>
    <property type="match status" value="1"/>
</dbReference>
<feature type="chain" id="PRO_5004543192" evidence="7">
    <location>
        <begin position="27"/>
        <end position="299"/>
    </location>
</feature>
<reference evidence="9 10" key="1">
    <citation type="journal article" date="2013" name="Nat. Commun.">
        <title>Genome analysis reveals insights into physiology and longevity of the Brandt's bat Myotis brandtii.</title>
        <authorList>
            <person name="Seim I."/>
            <person name="Fang X."/>
            <person name="Xiong Z."/>
            <person name="Lobanov A.V."/>
            <person name="Huang Z."/>
            <person name="Ma S."/>
            <person name="Feng Y."/>
            <person name="Turanov A.A."/>
            <person name="Zhu Y."/>
            <person name="Lenz T.L."/>
            <person name="Gerashchenko M.V."/>
            <person name="Fan D."/>
            <person name="Hee Yim S."/>
            <person name="Yao X."/>
            <person name="Jordan D."/>
            <person name="Xiong Y."/>
            <person name="Ma Y."/>
            <person name="Lyapunov A.N."/>
            <person name="Chen G."/>
            <person name="Kulakova O.I."/>
            <person name="Sun Y."/>
            <person name="Lee S.G."/>
            <person name="Bronson R.T."/>
            <person name="Moskalev A.A."/>
            <person name="Sunyaev S.R."/>
            <person name="Zhang G."/>
            <person name="Krogh A."/>
            <person name="Wang J."/>
            <person name="Gladyshev V.N."/>
        </authorList>
    </citation>
    <scope>NUCLEOTIDE SEQUENCE [LARGE SCALE GENOMIC DNA]</scope>
</reference>
<proteinExistence type="predicted"/>
<dbReference type="EMBL" id="KE161197">
    <property type="protein sequence ID" value="EPQ02239.1"/>
    <property type="molecule type" value="Genomic_DNA"/>
</dbReference>
<evidence type="ECO:0000256" key="3">
    <source>
        <dbReference type="ARBA" id="ARBA00022989"/>
    </source>
</evidence>
<dbReference type="InterPro" id="IPR036259">
    <property type="entry name" value="MFS_trans_sf"/>
</dbReference>
<comment type="subcellular location">
    <subcellularLocation>
        <location evidence="1">Membrane</location>
        <topology evidence="1">Multi-pass membrane protein</topology>
    </subcellularLocation>
</comment>
<evidence type="ECO:0000256" key="2">
    <source>
        <dbReference type="ARBA" id="ARBA00022692"/>
    </source>
</evidence>
<evidence type="ECO:0000256" key="7">
    <source>
        <dbReference type="SAM" id="SignalP"/>
    </source>
</evidence>
<dbReference type="AlphaFoldDB" id="S7MDE2"/>
<keyword evidence="7" id="KW-0732">Signal</keyword>